<proteinExistence type="predicted"/>
<comment type="caution">
    <text evidence="1">The sequence shown here is derived from an EMBL/GenBank/DDBJ whole genome shotgun (WGS) entry which is preliminary data.</text>
</comment>
<sequence>MPTDAEALALIDAAFADAPRPVHFTDYRHCCECAEHDELLRSRDRSTLQHTDVGNAGWDPICFCSPEGIAYFMPALVRFALAQPNDQLDWYGWQLLFHLYQGGAYNTFLNACSAPQRQAIAALLAHLIDTRADLLELETDDILQAHELWSNA</sequence>
<name>A0ABS5XMY7_9GAMM</name>
<keyword evidence="2" id="KW-1185">Reference proteome</keyword>
<evidence type="ECO:0000313" key="2">
    <source>
        <dbReference type="Proteomes" id="UP001519667"/>
    </source>
</evidence>
<gene>
    <name evidence="1" type="ORF">J7302_23450</name>
</gene>
<dbReference type="RefSeq" id="WP_215380413.1">
    <property type="nucleotide sequence ID" value="NZ_JAGTIS010000020.1"/>
</dbReference>
<accession>A0ABS5XMY7</accession>
<evidence type="ECO:0000313" key="1">
    <source>
        <dbReference type="EMBL" id="MBT8769066.1"/>
    </source>
</evidence>
<organism evidence="1 2">
    <name type="scientific">Metapseudomonas boanensis</name>
    <dbReference type="NCBI Taxonomy" id="2822138"/>
    <lineage>
        <taxon>Bacteria</taxon>
        <taxon>Pseudomonadati</taxon>
        <taxon>Pseudomonadota</taxon>
        <taxon>Gammaproteobacteria</taxon>
        <taxon>Pseudomonadales</taxon>
        <taxon>Pseudomonadaceae</taxon>
        <taxon>Metapseudomonas</taxon>
    </lineage>
</organism>
<protein>
    <submittedName>
        <fullName evidence="1">Uncharacterized protein</fullName>
    </submittedName>
</protein>
<dbReference type="EMBL" id="JAGTIS010000020">
    <property type="protein sequence ID" value="MBT8769066.1"/>
    <property type="molecule type" value="Genomic_DNA"/>
</dbReference>
<reference evidence="1 2" key="1">
    <citation type="submission" date="2021-04" db="EMBL/GenBank/DDBJ databases">
        <title>Pseudomonas boanensis sp. nov., a bacterium isolated from river water used for household purposes in Boane District, Mozambique.</title>
        <authorList>
            <person name="Nicklasson M."/>
            <person name="Martin-Rodriguez A.J."/>
            <person name="Thorell K."/>
            <person name="Neves L."/>
            <person name="Mussagy A."/>
            <person name="Rydberg H.A."/>
            <person name="Hernroth B."/>
            <person name="Svensson-Stadler L."/>
            <person name="Sjoling A."/>
        </authorList>
    </citation>
    <scope>NUCLEOTIDE SEQUENCE [LARGE SCALE GENOMIC DNA]</scope>
    <source>
        <strain evidence="1 2">DB1</strain>
    </source>
</reference>
<dbReference type="Proteomes" id="UP001519667">
    <property type="component" value="Unassembled WGS sequence"/>
</dbReference>